<dbReference type="Proteomes" id="UP001237642">
    <property type="component" value="Unassembled WGS sequence"/>
</dbReference>
<accession>A0AAD8ICS7</accession>
<organism evidence="1 2">
    <name type="scientific">Heracleum sosnowskyi</name>
    <dbReference type="NCBI Taxonomy" id="360622"/>
    <lineage>
        <taxon>Eukaryota</taxon>
        <taxon>Viridiplantae</taxon>
        <taxon>Streptophyta</taxon>
        <taxon>Embryophyta</taxon>
        <taxon>Tracheophyta</taxon>
        <taxon>Spermatophyta</taxon>
        <taxon>Magnoliopsida</taxon>
        <taxon>eudicotyledons</taxon>
        <taxon>Gunneridae</taxon>
        <taxon>Pentapetalae</taxon>
        <taxon>asterids</taxon>
        <taxon>campanulids</taxon>
        <taxon>Apiales</taxon>
        <taxon>Apiaceae</taxon>
        <taxon>Apioideae</taxon>
        <taxon>apioid superclade</taxon>
        <taxon>Tordylieae</taxon>
        <taxon>Tordyliinae</taxon>
        <taxon>Heracleum</taxon>
    </lineage>
</organism>
<sequence length="199" mass="22780">MEIQGLEELTYLRELHLAGCNLSLLARTLTKPFFEILSEFGHEVNIYIGRKDFRDWICQDLGIQLEPDESHNFLAMILTFEDPHFGVTYSVKNITSGFIWIDILCNLTDNESLIVIVPSSILSIRDGDEIELKSDQKMICGIHLLYKKEIKMISTTDNVEDERSNPLHSDLEINSKWLSLGITSTTVNVGEERSYPSKR</sequence>
<protein>
    <submittedName>
        <fullName evidence="1">Uncharacterized protein</fullName>
    </submittedName>
</protein>
<dbReference type="EMBL" id="JAUIZM010000005">
    <property type="protein sequence ID" value="KAK1382152.1"/>
    <property type="molecule type" value="Genomic_DNA"/>
</dbReference>
<comment type="caution">
    <text evidence="1">The sequence shown here is derived from an EMBL/GenBank/DDBJ whole genome shotgun (WGS) entry which is preliminary data.</text>
</comment>
<evidence type="ECO:0000313" key="1">
    <source>
        <dbReference type="EMBL" id="KAK1382152.1"/>
    </source>
</evidence>
<gene>
    <name evidence="1" type="ORF">POM88_019887</name>
</gene>
<reference evidence="1" key="2">
    <citation type="submission" date="2023-05" db="EMBL/GenBank/DDBJ databases">
        <authorList>
            <person name="Schelkunov M.I."/>
        </authorList>
    </citation>
    <scope>NUCLEOTIDE SEQUENCE</scope>
    <source>
        <strain evidence="1">Hsosn_3</strain>
        <tissue evidence="1">Leaf</tissue>
    </source>
</reference>
<name>A0AAD8ICS7_9APIA</name>
<proteinExistence type="predicted"/>
<evidence type="ECO:0000313" key="2">
    <source>
        <dbReference type="Proteomes" id="UP001237642"/>
    </source>
</evidence>
<dbReference type="AlphaFoldDB" id="A0AAD8ICS7"/>
<keyword evidence="2" id="KW-1185">Reference proteome</keyword>
<reference evidence="1" key="1">
    <citation type="submission" date="2023-02" db="EMBL/GenBank/DDBJ databases">
        <title>Genome of toxic invasive species Heracleum sosnowskyi carries increased number of genes despite the absence of recent whole-genome duplications.</title>
        <authorList>
            <person name="Schelkunov M."/>
            <person name="Shtratnikova V."/>
            <person name="Makarenko M."/>
            <person name="Klepikova A."/>
            <person name="Omelchenko D."/>
            <person name="Novikova G."/>
            <person name="Obukhova E."/>
            <person name="Bogdanov V."/>
            <person name="Penin A."/>
            <person name="Logacheva M."/>
        </authorList>
    </citation>
    <scope>NUCLEOTIDE SEQUENCE</scope>
    <source>
        <strain evidence="1">Hsosn_3</strain>
        <tissue evidence="1">Leaf</tissue>
    </source>
</reference>